<dbReference type="Gene3D" id="2.180.10.10">
    <property type="entry name" value="RHS repeat-associated core"/>
    <property type="match status" value="3"/>
</dbReference>
<feature type="domain" description="Teneurin-like YD-shell" evidence="3">
    <location>
        <begin position="1050"/>
        <end position="1319"/>
    </location>
</feature>
<comment type="caution">
    <text evidence="4">The sequence shown here is derived from an EMBL/GenBank/DDBJ whole genome shotgun (WGS) entry which is preliminary data.</text>
</comment>
<keyword evidence="5" id="KW-1185">Reference proteome</keyword>
<dbReference type="PRINTS" id="PR00394">
    <property type="entry name" value="RHSPROTEIN"/>
</dbReference>
<accession>A0A3A8F3T4</accession>
<evidence type="ECO:0000313" key="5">
    <source>
        <dbReference type="Proteomes" id="UP000280405"/>
    </source>
</evidence>
<feature type="domain" description="DUF6531" evidence="2">
    <location>
        <begin position="168"/>
        <end position="241"/>
    </location>
</feature>
<dbReference type="InterPro" id="IPR045351">
    <property type="entry name" value="DUF6531"/>
</dbReference>
<proteinExistence type="predicted"/>
<evidence type="ECO:0000259" key="3">
    <source>
        <dbReference type="Pfam" id="PF25023"/>
    </source>
</evidence>
<organism evidence="4 5">
    <name type="scientific">Acinetobacter rongchengensis</name>
    <dbReference type="NCBI Taxonomy" id="2419601"/>
    <lineage>
        <taxon>Bacteria</taxon>
        <taxon>Pseudomonadati</taxon>
        <taxon>Pseudomonadota</taxon>
        <taxon>Gammaproteobacteria</taxon>
        <taxon>Moraxellales</taxon>
        <taxon>Moraxellaceae</taxon>
        <taxon>Acinetobacter</taxon>
    </lineage>
</organism>
<dbReference type="EMBL" id="RAXT01000001">
    <property type="protein sequence ID" value="RKG40999.1"/>
    <property type="molecule type" value="Genomic_DNA"/>
</dbReference>
<dbReference type="NCBIfam" id="TIGR01643">
    <property type="entry name" value="YD_repeat_2x"/>
    <property type="match status" value="2"/>
</dbReference>
<sequence length="1481" mass="169028">MKKLIYLGSLIFLFLSSYCYSYVEDECDLKKTICIFPYKKKIPYSYQWQNTNTFDPYFYINHYKNQRDDSIEDALAFRELFVLPWDEDGGSLNINYDSGVETEEFIKYSWIKGNRDIYNSSEEETLMKVKEEYECAKGLDRIYFRIQPQTPSFMCAKTKPMGCSAAVGNPCSVVSGNKFLKEIDWKSKSSLLQFYRTYNSLNSDKNINDIGYGWSHNYDYQFKVVTYNGFVNFTLKRPDGALIIGKFPNEQPFLTPIKINNYLTIYKEENEWIVFDQKNNTKEFYGLSNDDFKINKITKNNITIFNFSYIGGILIEVKDHFNRKITFTYDNNLIKSILLPNDKSITYDYDHTKRLISISKPGYGKRKYEYFENGILSYNTNLLTSVIDEKNKVYAQYYYDEYSRGIGTKHANNSQEYKLTYYDNYTEVIDPYGTKTIYNRTFEAGNPLILNSEKNGNPDKNNTYDQAGNITQKTEKGLTTNYTYDLSRNLETSRTEAIGTAQERKIETTWHSDFPKPTEIKESSSGQVLRITTLTYDTNGNTLSKTITDPQTLEARTWSYEYNSFGQMTKQTRPDSTTTLYQYDDNGNLIKATESNGLITVYNAYNASGLPTIIQSNTGTALYLRYDDADRIIEQKQTVNATSLTRQQSNSGLSWWQQLVNAAYSMVGAAAPYPESEITYIATAQTLATQDAITQYQYDPRGLLVATTLPDGERIEYTYDDAHRLTEIKDQSGNRTVYTLNANGDITQTEVYGASGQLEVKNQQVYDNLGRLQKTLGNNQQSQTLAYDSYDQVSSDKNALNQSYNYSYDVLGRQIKETDPLNGSSQTEYDALDQIKKVIDAKGGMTSYKYNAFGEKIAQNSPDTSDTYYFYQDGQLRKKIHTLFFKHLYEYDAQGRMIVQKDQKITGNDQYEQTNFVYGPIGVNLGKLIAAKNKRSETYLNYNNLGLVRQKTVKYLTTQQSSAPTFKVQYSYTLGGKLKQLALPSGNIVNYVYNTTGQLTGIGLNDQSFIHNIQYSANGLKGWVYSGVGDSVQFAYDLDGRITRINMPNVFDKNYSFDSADRILSITDSYQSLLNQSFKHDALSRLTEQMTAEKTFKYTYDQNSNRLMRQTVQGTTTNTENYTIASNSNRLTNIQQGSSNKAYQYLATGQITNDGVRSYTYDAQGRSESISRSPNTILNAYDAFGQRIQKFSTTAGSQSQTLFVYDENGQLLGEYSPDGKVIREYIWLDETLVGLRSYQYPNEILRVHTDHLGTPRAISNNSNQVLWRWDGDQFGGVLPTGTLTFPIRHAGQYYDQEVNLFYNYFRDYDPITGRYIESDPIGLDGGLNTYGYVGGNALHLVDPRGLAMALPAGAGEALNLALAIGLISNMPDTKPVPNAVFNQSPVRGSAENSLISWRPNPFNNPQDNCNQARQKVKELKELQKWRKNDMNNRGRNNSAKGLTVTDSYRSHSIRANVNIQNSIDQLERYIRDFCDPECTPT</sequence>
<evidence type="ECO:0000313" key="4">
    <source>
        <dbReference type="EMBL" id="RKG40999.1"/>
    </source>
</evidence>
<dbReference type="InterPro" id="IPR056823">
    <property type="entry name" value="TEN-like_YD-shell"/>
</dbReference>
<dbReference type="PANTHER" id="PTHR32305:SF15">
    <property type="entry name" value="PROTEIN RHSA-RELATED"/>
    <property type="match status" value="1"/>
</dbReference>
<dbReference type="OrthoDB" id="9816400at2"/>
<dbReference type="Proteomes" id="UP000280405">
    <property type="component" value="Unassembled WGS sequence"/>
</dbReference>
<dbReference type="NCBIfam" id="TIGR03696">
    <property type="entry name" value="Rhs_assc_core"/>
    <property type="match status" value="1"/>
</dbReference>
<dbReference type="RefSeq" id="WP_120382492.1">
    <property type="nucleotide sequence ID" value="NZ_RAXT01000001.1"/>
</dbReference>
<dbReference type="Pfam" id="PF20148">
    <property type="entry name" value="DUF6531"/>
    <property type="match status" value="1"/>
</dbReference>
<dbReference type="InterPro" id="IPR050708">
    <property type="entry name" value="T6SS_VgrG/RHS"/>
</dbReference>
<keyword evidence="1" id="KW-0677">Repeat</keyword>
<protein>
    <submittedName>
        <fullName evidence="4">RHS repeat protein</fullName>
    </submittedName>
</protein>
<dbReference type="Pfam" id="PF05593">
    <property type="entry name" value="RHS_repeat"/>
    <property type="match status" value="2"/>
</dbReference>
<evidence type="ECO:0000256" key="1">
    <source>
        <dbReference type="ARBA" id="ARBA00022737"/>
    </source>
</evidence>
<dbReference type="InterPro" id="IPR031325">
    <property type="entry name" value="RHS_repeat"/>
</dbReference>
<gene>
    <name evidence="4" type="ORF">D7V20_01000</name>
</gene>
<name>A0A3A8F3T4_9GAMM</name>
<feature type="domain" description="Teneurin-like YD-shell" evidence="3">
    <location>
        <begin position="763"/>
        <end position="904"/>
    </location>
</feature>
<evidence type="ECO:0000259" key="2">
    <source>
        <dbReference type="Pfam" id="PF20148"/>
    </source>
</evidence>
<reference evidence="4 5" key="1">
    <citation type="submission" date="2018-09" db="EMBL/GenBank/DDBJ databases">
        <title>The draft genome of Acinetobacter spp. strains.</title>
        <authorList>
            <person name="Qin J."/>
            <person name="Feng Y."/>
            <person name="Zong Z."/>
        </authorList>
    </citation>
    <scope>NUCLEOTIDE SEQUENCE [LARGE SCALE GENOMIC DNA]</scope>
    <source>
        <strain evidence="4 5">WCHAc060115</strain>
    </source>
</reference>
<dbReference type="InterPro" id="IPR022385">
    <property type="entry name" value="Rhs_assc_core"/>
</dbReference>
<dbReference type="Pfam" id="PF25023">
    <property type="entry name" value="TEN_YD-shell"/>
    <property type="match status" value="2"/>
</dbReference>
<dbReference type="PANTHER" id="PTHR32305">
    <property type="match status" value="1"/>
</dbReference>
<dbReference type="InterPro" id="IPR006530">
    <property type="entry name" value="YD"/>
</dbReference>